<gene>
    <name evidence="2" type="ORF">J3D65DRAFT_640653</name>
</gene>
<reference evidence="2 3" key="1">
    <citation type="submission" date="2024-04" db="EMBL/GenBank/DDBJ databases">
        <title>Phyllosticta paracitricarpa is synonymous to the EU quarantine fungus P. citricarpa based on phylogenomic analyses.</title>
        <authorList>
            <consortium name="Lawrence Berkeley National Laboratory"/>
            <person name="Van ingen-buijs V.A."/>
            <person name="Van westerhoven A.C."/>
            <person name="Haridas S."/>
            <person name="Skiadas P."/>
            <person name="Martin F."/>
            <person name="Groenewald J.Z."/>
            <person name="Crous P.W."/>
            <person name="Seidl M.F."/>
        </authorList>
    </citation>
    <scope>NUCLEOTIDE SEQUENCE [LARGE SCALE GENOMIC DNA]</scope>
    <source>
        <strain evidence="2 3">CPC 17464</strain>
    </source>
</reference>
<dbReference type="EMBL" id="JBBPEH010000014">
    <property type="protein sequence ID" value="KAK7530256.1"/>
    <property type="molecule type" value="Genomic_DNA"/>
</dbReference>
<feature type="region of interest" description="Disordered" evidence="1">
    <location>
        <begin position="95"/>
        <end position="148"/>
    </location>
</feature>
<dbReference type="Proteomes" id="UP001360953">
    <property type="component" value="Unassembled WGS sequence"/>
</dbReference>
<evidence type="ECO:0000313" key="2">
    <source>
        <dbReference type="EMBL" id="KAK7530256.1"/>
    </source>
</evidence>
<feature type="compositionally biased region" description="Pro residues" evidence="1">
    <location>
        <begin position="122"/>
        <end position="131"/>
    </location>
</feature>
<dbReference type="GeneID" id="92034723"/>
<evidence type="ECO:0000313" key="3">
    <source>
        <dbReference type="Proteomes" id="UP001360953"/>
    </source>
</evidence>
<sequence>MFCITSVLSYPMSKFFPRKKALFFLSSRARANCLPKNARCRSLRPRLSQLLRISLGLFCLVERAELDDADAAVLVLDGAVETVHCSLLACPAPGVERRDDDDDTSRPRGTVDASLPHSTTTPQPPHPPQFPSPSSRSNTTKRFSTHSSRWHATKYRSAATLYRVLYLTARQRRRSMATMAASRSRTAVALACWYGARCSSSCLSWCGVRVGFFGSADADAAVLGLGMEGVVEGVPSALHGDGALRMGLVLCLGRSGSVMDGGMSAEGLQDVEKGVKRRGSVDTGVVFVNNAGRCLPFCTPRYILASPRVLHGPLPPVVVMDVIHIHIHMARAGLASAAVVVLVVLKGVFATFWTSTFHHPAFLNLFQTTRDLYLYTLSNHSTLIPLYLLNHSPCLLTTPSPLSSSSPRR</sequence>
<evidence type="ECO:0000256" key="1">
    <source>
        <dbReference type="SAM" id="MobiDB-lite"/>
    </source>
</evidence>
<comment type="caution">
    <text evidence="2">The sequence shown here is derived from an EMBL/GenBank/DDBJ whole genome shotgun (WGS) entry which is preliminary data.</text>
</comment>
<organism evidence="2 3">
    <name type="scientific">Phyllosticta citribraziliensis</name>
    <dbReference type="NCBI Taxonomy" id="989973"/>
    <lineage>
        <taxon>Eukaryota</taxon>
        <taxon>Fungi</taxon>
        <taxon>Dikarya</taxon>
        <taxon>Ascomycota</taxon>
        <taxon>Pezizomycotina</taxon>
        <taxon>Dothideomycetes</taxon>
        <taxon>Dothideomycetes incertae sedis</taxon>
        <taxon>Botryosphaeriales</taxon>
        <taxon>Phyllostictaceae</taxon>
        <taxon>Phyllosticta</taxon>
    </lineage>
</organism>
<feature type="compositionally biased region" description="Polar residues" evidence="1">
    <location>
        <begin position="136"/>
        <end position="147"/>
    </location>
</feature>
<name>A0ABR1L4V8_9PEZI</name>
<proteinExistence type="predicted"/>
<dbReference type="RefSeq" id="XP_066650495.1">
    <property type="nucleotide sequence ID" value="XM_066801817.1"/>
</dbReference>
<protein>
    <submittedName>
        <fullName evidence="2">Uncharacterized protein</fullName>
    </submittedName>
</protein>
<accession>A0ABR1L4V8</accession>
<keyword evidence="3" id="KW-1185">Reference proteome</keyword>